<evidence type="ECO:0008006" key="3">
    <source>
        <dbReference type="Google" id="ProtNLM"/>
    </source>
</evidence>
<keyword evidence="2" id="KW-1185">Reference proteome</keyword>
<dbReference type="AlphaFoldDB" id="A0A8J2U6S9"/>
<proteinExistence type="predicted"/>
<dbReference type="Pfam" id="PF02620">
    <property type="entry name" value="YceD"/>
    <property type="match status" value="1"/>
</dbReference>
<comment type="caution">
    <text evidence="1">The sequence shown here is derived from an EMBL/GenBank/DDBJ whole genome shotgun (WGS) entry which is preliminary data.</text>
</comment>
<protein>
    <recommendedName>
        <fullName evidence="3">DUF177 domain-containing protein</fullName>
    </recommendedName>
</protein>
<gene>
    <name evidence="1" type="ORF">GCM10011511_02150</name>
</gene>
<dbReference type="EMBL" id="BMJC01000001">
    <property type="protein sequence ID" value="GGA82708.1"/>
    <property type="molecule type" value="Genomic_DNA"/>
</dbReference>
<evidence type="ECO:0000313" key="2">
    <source>
        <dbReference type="Proteomes" id="UP000607559"/>
    </source>
</evidence>
<name>A0A8J2U6S9_9BACT</name>
<dbReference type="InterPro" id="IPR003772">
    <property type="entry name" value="YceD"/>
</dbReference>
<organism evidence="1 2">
    <name type="scientific">Puia dinghuensis</name>
    <dbReference type="NCBI Taxonomy" id="1792502"/>
    <lineage>
        <taxon>Bacteria</taxon>
        <taxon>Pseudomonadati</taxon>
        <taxon>Bacteroidota</taxon>
        <taxon>Chitinophagia</taxon>
        <taxon>Chitinophagales</taxon>
        <taxon>Chitinophagaceae</taxon>
        <taxon>Puia</taxon>
    </lineage>
</organism>
<evidence type="ECO:0000313" key="1">
    <source>
        <dbReference type="EMBL" id="GGA82708.1"/>
    </source>
</evidence>
<dbReference type="Proteomes" id="UP000607559">
    <property type="component" value="Unassembled WGS sequence"/>
</dbReference>
<reference evidence="1" key="2">
    <citation type="submission" date="2020-09" db="EMBL/GenBank/DDBJ databases">
        <authorList>
            <person name="Sun Q."/>
            <person name="Zhou Y."/>
        </authorList>
    </citation>
    <scope>NUCLEOTIDE SEQUENCE</scope>
    <source>
        <strain evidence="1">CGMCC 1.15448</strain>
    </source>
</reference>
<sequence length="184" mass="21549">MSSRREFEIAFVGLKAGIHEFSYRITDKFFEAYQQQDFRRCDAQVKLTLDKKNSFMLLKFEITGKIEIACDRCGNQLPLDLWDEFNILVKLVEDPEIMNVQEEDPDVYYISKGESHLYLSDWLYEFINLSIPMQRMCKPEEMGGPHCNKEVLEMLKKLEHERSASGNPLWKGLEKFKDLPPGNA</sequence>
<reference evidence="1" key="1">
    <citation type="journal article" date="2014" name="Int. J. Syst. Evol. Microbiol.">
        <title>Complete genome sequence of Corynebacterium casei LMG S-19264T (=DSM 44701T), isolated from a smear-ripened cheese.</title>
        <authorList>
            <consortium name="US DOE Joint Genome Institute (JGI-PGF)"/>
            <person name="Walter F."/>
            <person name="Albersmeier A."/>
            <person name="Kalinowski J."/>
            <person name="Ruckert C."/>
        </authorList>
    </citation>
    <scope>NUCLEOTIDE SEQUENCE</scope>
    <source>
        <strain evidence="1">CGMCC 1.15448</strain>
    </source>
</reference>
<accession>A0A8J2U6S9</accession>
<dbReference type="RefSeq" id="WP_188927647.1">
    <property type="nucleotide sequence ID" value="NZ_BMJC01000001.1"/>
</dbReference>